<name>A0A2T4C5E1_TRILO</name>
<dbReference type="AlphaFoldDB" id="A0A2T4C5E1"/>
<protein>
    <submittedName>
        <fullName evidence="3">Uncharacterized protein</fullName>
    </submittedName>
</protein>
<feature type="transmembrane region" description="Helical" evidence="2">
    <location>
        <begin position="60"/>
        <end position="81"/>
    </location>
</feature>
<evidence type="ECO:0000256" key="2">
    <source>
        <dbReference type="SAM" id="Phobius"/>
    </source>
</evidence>
<feature type="compositionally biased region" description="Basic residues" evidence="1">
    <location>
        <begin position="1"/>
        <end position="13"/>
    </location>
</feature>
<sequence length="145" mass="16727">MVQRQWKKEKRRVTGSSALLWMEARPEGRPLRQKRREERKKESNDREPEIKHQPSPAVPYFPLPFVHFSMPCSCYLFLYFNEAAGMPPRPSFLPGPRRQKGLAIGAFVLLQFAIWPVDAVAAVRARRTSYLELLDVAVATSTLCR</sequence>
<reference evidence="3 4" key="1">
    <citation type="submission" date="2016-07" db="EMBL/GenBank/DDBJ databases">
        <title>Multiple horizontal gene transfer events from other fungi enriched the ability of initially mycotrophic Trichoderma (Ascomycota) to feed on dead plant biomass.</title>
        <authorList>
            <consortium name="DOE Joint Genome Institute"/>
            <person name="Aerts A."/>
            <person name="Atanasova L."/>
            <person name="Chenthamara K."/>
            <person name="Zhang J."/>
            <person name="Grujic M."/>
            <person name="Henrissat B."/>
            <person name="Kuo A."/>
            <person name="Salamov A."/>
            <person name="Lipzen A."/>
            <person name="Labutti K."/>
            <person name="Barry K."/>
            <person name="Miao Y."/>
            <person name="Rahimi M.J."/>
            <person name="Shen Q."/>
            <person name="Grigoriev I.V."/>
            <person name="Kubicek C.P."/>
            <person name="Druzhinina I.S."/>
        </authorList>
    </citation>
    <scope>NUCLEOTIDE SEQUENCE [LARGE SCALE GENOMIC DNA]</scope>
    <source>
        <strain evidence="3 4">ATCC 18648</strain>
    </source>
</reference>
<proteinExistence type="predicted"/>
<keyword evidence="2" id="KW-1133">Transmembrane helix</keyword>
<evidence type="ECO:0000256" key="1">
    <source>
        <dbReference type="SAM" id="MobiDB-lite"/>
    </source>
</evidence>
<keyword evidence="2" id="KW-0472">Membrane</keyword>
<accession>A0A2T4C5E1</accession>
<feature type="region of interest" description="Disordered" evidence="1">
    <location>
        <begin position="1"/>
        <end position="54"/>
    </location>
</feature>
<dbReference type="Proteomes" id="UP000240760">
    <property type="component" value="Unassembled WGS sequence"/>
</dbReference>
<feature type="transmembrane region" description="Helical" evidence="2">
    <location>
        <begin position="101"/>
        <end position="123"/>
    </location>
</feature>
<keyword evidence="2" id="KW-0812">Transmembrane</keyword>
<evidence type="ECO:0000313" key="3">
    <source>
        <dbReference type="EMBL" id="PTB76742.1"/>
    </source>
</evidence>
<organism evidence="3 4">
    <name type="scientific">Trichoderma longibrachiatum ATCC 18648</name>
    <dbReference type="NCBI Taxonomy" id="983965"/>
    <lineage>
        <taxon>Eukaryota</taxon>
        <taxon>Fungi</taxon>
        <taxon>Dikarya</taxon>
        <taxon>Ascomycota</taxon>
        <taxon>Pezizomycotina</taxon>
        <taxon>Sordariomycetes</taxon>
        <taxon>Hypocreomycetidae</taxon>
        <taxon>Hypocreales</taxon>
        <taxon>Hypocreaceae</taxon>
        <taxon>Trichoderma</taxon>
    </lineage>
</organism>
<evidence type="ECO:0000313" key="4">
    <source>
        <dbReference type="Proteomes" id="UP000240760"/>
    </source>
</evidence>
<gene>
    <name evidence="3" type="ORF">M440DRAFT_302039</name>
</gene>
<dbReference type="EMBL" id="KZ679131">
    <property type="protein sequence ID" value="PTB76742.1"/>
    <property type="molecule type" value="Genomic_DNA"/>
</dbReference>
<feature type="compositionally biased region" description="Basic and acidic residues" evidence="1">
    <location>
        <begin position="24"/>
        <end position="52"/>
    </location>
</feature>
<keyword evidence="4" id="KW-1185">Reference proteome</keyword>